<accession>A0A319EQJ5</accession>
<feature type="region of interest" description="Disordered" evidence="1">
    <location>
        <begin position="1"/>
        <end position="20"/>
    </location>
</feature>
<dbReference type="EMBL" id="KZ826330">
    <property type="protein sequence ID" value="PYI09118.1"/>
    <property type="molecule type" value="Genomic_DNA"/>
</dbReference>
<evidence type="ECO:0000256" key="1">
    <source>
        <dbReference type="SAM" id="MobiDB-lite"/>
    </source>
</evidence>
<dbReference type="Proteomes" id="UP000248423">
    <property type="component" value="Unassembled WGS sequence"/>
</dbReference>
<keyword evidence="3" id="KW-1185">Reference proteome</keyword>
<protein>
    <submittedName>
        <fullName evidence="2">Uncharacterized protein</fullName>
    </submittedName>
</protein>
<evidence type="ECO:0000313" key="3">
    <source>
        <dbReference type="Proteomes" id="UP000248423"/>
    </source>
</evidence>
<gene>
    <name evidence="2" type="ORF">BO78DRAFT_52075</name>
</gene>
<reference evidence="2 3" key="1">
    <citation type="submission" date="2018-02" db="EMBL/GenBank/DDBJ databases">
        <title>The genomes of Aspergillus section Nigri reveals drivers in fungal speciation.</title>
        <authorList>
            <consortium name="DOE Joint Genome Institute"/>
            <person name="Vesth T.C."/>
            <person name="Nybo J."/>
            <person name="Theobald S."/>
            <person name="Brandl J."/>
            <person name="Frisvad J.C."/>
            <person name="Nielsen K.F."/>
            <person name="Lyhne E.K."/>
            <person name="Kogle M.E."/>
            <person name="Kuo A."/>
            <person name="Riley R."/>
            <person name="Clum A."/>
            <person name="Nolan M."/>
            <person name="Lipzen A."/>
            <person name="Salamov A."/>
            <person name="Henrissat B."/>
            <person name="Wiebenga A."/>
            <person name="De vries R.P."/>
            <person name="Grigoriev I.V."/>
            <person name="Mortensen U.H."/>
            <person name="Andersen M.R."/>
            <person name="Baker S.E."/>
        </authorList>
    </citation>
    <scope>NUCLEOTIDE SEQUENCE [LARGE SCALE GENOMIC DNA]</scope>
    <source>
        <strain evidence="2 3">CBS 121057</strain>
    </source>
</reference>
<evidence type="ECO:0000313" key="2">
    <source>
        <dbReference type="EMBL" id="PYI09118.1"/>
    </source>
</evidence>
<sequence length="76" mass="8166">MGHPTIPIKGGKWKGTGGKKRNQRLGVVRSEWKSVLLFVLLILPSIAGGGKALVSPDEAARWIHQTSRVGQEPNPG</sequence>
<proteinExistence type="predicted"/>
<dbReference type="VEuPathDB" id="FungiDB:BO78DRAFT_52075"/>
<name>A0A319EQJ5_ASPSB</name>
<organism evidence="2 3">
    <name type="scientific">Aspergillus sclerotiicarbonarius (strain CBS 121057 / IBT 28362)</name>
    <dbReference type="NCBI Taxonomy" id="1448318"/>
    <lineage>
        <taxon>Eukaryota</taxon>
        <taxon>Fungi</taxon>
        <taxon>Dikarya</taxon>
        <taxon>Ascomycota</taxon>
        <taxon>Pezizomycotina</taxon>
        <taxon>Eurotiomycetes</taxon>
        <taxon>Eurotiomycetidae</taxon>
        <taxon>Eurotiales</taxon>
        <taxon>Aspergillaceae</taxon>
        <taxon>Aspergillus</taxon>
        <taxon>Aspergillus subgen. Circumdati</taxon>
    </lineage>
</organism>
<dbReference type="AlphaFoldDB" id="A0A319EQJ5"/>